<dbReference type="GO" id="GO:0006508">
    <property type="term" value="P:proteolysis"/>
    <property type="evidence" value="ECO:0007669"/>
    <property type="project" value="UniProtKB-KW"/>
</dbReference>
<name>A0A4Y9Y1C1_9AGAM</name>
<accession>A0A4Y9Y1C1</accession>
<dbReference type="PANTHER" id="PTHR11010">
    <property type="entry name" value="PROTEASE S28 PRO-X CARBOXYPEPTIDASE-RELATED"/>
    <property type="match status" value="1"/>
</dbReference>
<keyword evidence="3 6" id="KW-0732">Signal</keyword>
<gene>
    <name evidence="7" type="ORF">EVG20_g9334</name>
</gene>
<evidence type="ECO:0000256" key="3">
    <source>
        <dbReference type="ARBA" id="ARBA00022729"/>
    </source>
</evidence>
<dbReference type="EMBL" id="SEOQ01000922">
    <property type="protein sequence ID" value="TFY55377.1"/>
    <property type="molecule type" value="Genomic_DNA"/>
</dbReference>
<evidence type="ECO:0000313" key="7">
    <source>
        <dbReference type="EMBL" id="TFY55377.1"/>
    </source>
</evidence>
<organism evidence="7 8">
    <name type="scientific">Dentipellis fragilis</name>
    <dbReference type="NCBI Taxonomy" id="205917"/>
    <lineage>
        <taxon>Eukaryota</taxon>
        <taxon>Fungi</taxon>
        <taxon>Dikarya</taxon>
        <taxon>Basidiomycota</taxon>
        <taxon>Agaricomycotina</taxon>
        <taxon>Agaricomycetes</taxon>
        <taxon>Russulales</taxon>
        <taxon>Hericiaceae</taxon>
        <taxon>Dentipellis</taxon>
    </lineage>
</organism>
<dbReference type="Pfam" id="PF05577">
    <property type="entry name" value="Peptidase_S28"/>
    <property type="match status" value="1"/>
</dbReference>
<keyword evidence="8" id="KW-1185">Reference proteome</keyword>
<reference evidence="7 8" key="1">
    <citation type="submission" date="2019-02" db="EMBL/GenBank/DDBJ databases">
        <title>Genome sequencing of the rare red list fungi Dentipellis fragilis.</title>
        <authorList>
            <person name="Buettner E."/>
            <person name="Kellner H."/>
        </authorList>
    </citation>
    <scope>NUCLEOTIDE SEQUENCE [LARGE SCALE GENOMIC DNA]</scope>
    <source>
        <strain evidence="7 8">DSM 105465</strain>
    </source>
</reference>
<feature type="chain" id="PRO_5021313814" description="Peptidase S28" evidence="6">
    <location>
        <begin position="19"/>
        <end position="317"/>
    </location>
</feature>
<keyword evidence="2" id="KW-0645">Protease</keyword>
<dbReference type="PANTHER" id="PTHR11010:SF23">
    <property type="entry name" value="SERINE PEPTIDASE"/>
    <property type="match status" value="1"/>
</dbReference>
<dbReference type="GO" id="GO:0008239">
    <property type="term" value="F:dipeptidyl-peptidase activity"/>
    <property type="evidence" value="ECO:0007669"/>
    <property type="project" value="TreeGrafter"/>
</dbReference>
<evidence type="ECO:0000313" key="8">
    <source>
        <dbReference type="Proteomes" id="UP000298327"/>
    </source>
</evidence>
<comment type="caution">
    <text evidence="7">The sequence shown here is derived from an EMBL/GenBank/DDBJ whole genome shotgun (WGS) entry which is preliminary data.</text>
</comment>
<evidence type="ECO:0008006" key="9">
    <source>
        <dbReference type="Google" id="ProtNLM"/>
    </source>
</evidence>
<evidence type="ECO:0000256" key="1">
    <source>
        <dbReference type="ARBA" id="ARBA00011079"/>
    </source>
</evidence>
<evidence type="ECO:0000256" key="5">
    <source>
        <dbReference type="ARBA" id="ARBA00023180"/>
    </source>
</evidence>
<evidence type="ECO:0000256" key="4">
    <source>
        <dbReference type="ARBA" id="ARBA00022801"/>
    </source>
</evidence>
<dbReference type="Gene3D" id="3.40.50.1820">
    <property type="entry name" value="alpha/beta hydrolase"/>
    <property type="match status" value="1"/>
</dbReference>
<dbReference type="OrthoDB" id="1735038at2759"/>
<keyword evidence="5" id="KW-0325">Glycoprotein</keyword>
<evidence type="ECO:0000256" key="2">
    <source>
        <dbReference type="ARBA" id="ARBA00022670"/>
    </source>
</evidence>
<dbReference type="Proteomes" id="UP000298327">
    <property type="component" value="Unassembled WGS sequence"/>
</dbReference>
<dbReference type="InterPro" id="IPR008758">
    <property type="entry name" value="Peptidase_S28"/>
</dbReference>
<evidence type="ECO:0000256" key="6">
    <source>
        <dbReference type="SAM" id="SignalP"/>
    </source>
</evidence>
<comment type="similarity">
    <text evidence="1">Belongs to the peptidase S28 family.</text>
</comment>
<dbReference type="AlphaFoldDB" id="A0A4Y9Y1C1"/>
<proteinExistence type="inferred from homology"/>
<dbReference type="InterPro" id="IPR029058">
    <property type="entry name" value="AB_hydrolase_fold"/>
</dbReference>
<protein>
    <recommendedName>
        <fullName evidence="9">Peptidase S28</fullName>
    </recommendedName>
</protein>
<keyword evidence="4" id="KW-0378">Hydrolase</keyword>
<dbReference type="GO" id="GO:0070008">
    <property type="term" value="F:serine-type exopeptidase activity"/>
    <property type="evidence" value="ECO:0007669"/>
    <property type="project" value="InterPro"/>
</dbReference>
<feature type="non-terminal residue" evidence="7">
    <location>
        <position position="317"/>
    </location>
</feature>
<feature type="signal peptide" evidence="6">
    <location>
        <begin position="1"/>
        <end position="18"/>
    </location>
</feature>
<sequence>MLPILPALLLLAATYVSARLPDGRAHANMQPMPVVGRLGPGSDAVKYSKTGQLLPSLNTTYYFDQLIDHNNPSLGTFKQRYWFDWENYEPGGPMVLFTPGEGNAEEFTVFLTNRSMVGLLAQQENGASIAIEHRFFGLSNPYPDLSVASLKYLTIQQAIDDLAYFAKNVKLLMPGGDCVSPDKAPWVLVGGSYSGALTSFAKVNKPDIFWAGYASSAVVESIVDFWKYFDIVRQFMPQNCSADVQAVVQHFDKVFTSGNQSAIDALKDAYGMADVTHLDDVAGALRNNLWDWQNLSPLSGPGAHFYQFCDALEVKNG</sequence>
<dbReference type="SUPFAM" id="SSF53474">
    <property type="entry name" value="alpha/beta-Hydrolases"/>
    <property type="match status" value="1"/>
</dbReference>